<evidence type="ECO:0000256" key="2">
    <source>
        <dbReference type="ARBA" id="ARBA00022801"/>
    </source>
</evidence>
<dbReference type="Pfam" id="PF13472">
    <property type="entry name" value="Lipase_GDSL_2"/>
    <property type="match status" value="1"/>
</dbReference>
<feature type="signal peptide" evidence="3">
    <location>
        <begin position="1"/>
        <end position="25"/>
    </location>
</feature>
<dbReference type="GO" id="GO:0016788">
    <property type="term" value="F:hydrolase activity, acting on ester bonds"/>
    <property type="evidence" value="ECO:0007669"/>
    <property type="project" value="UniProtKB-ARBA"/>
</dbReference>
<dbReference type="PANTHER" id="PTHR43695:SF1">
    <property type="entry name" value="RHAMNOGALACTURONAN ACETYLESTERASE"/>
    <property type="match status" value="1"/>
</dbReference>
<name>A0A9E7A112_9FLAO</name>
<dbReference type="Gene3D" id="2.60.120.430">
    <property type="entry name" value="Galactose-binding lectin"/>
    <property type="match status" value="1"/>
</dbReference>
<evidence type="ECO:0000259" key="4">
    <source>
        <dbReference type="Pfam" id="PF13472"/>
    </source>
</evidence>
<keyword evidence="6" id="KW-1185">Reference proteome</keyword>
<dbReference type="AlphaFoldDB" id="A0A9E7A112"/>
<organism evidence="5 6">
    <name type="scientific">Abyssalbus ytuae</name>
    <dbReference type="NCBI Taxonomy" id="2926907"/>
    <lineage>
        <taxon>Bacteria</taxon>
        <taxon>Pseudomonadati</taxon>
        <taxon>Bacteroidota</taxon>
        <taxon>Flavobacteriia</taxon>
        <taxon>Flavobacteriales</taxon>
        <taxon>Flavobacteriaceae</taxon>
        <taxon>Abyssalbus</taxon>
    </lineage>
</organism>
<dbReference type="KEGG" id="fbm:MQE35_00440"/>
<evidence type="ECO:0000256" key="3">
    <source>
        <dbReference type="SAM" id="SignalP"/>
    </source>
</evidence>
<dbReference type="SUPFAM" id="SSF49785">
    <property type="entry name" value="Galactose-binding domain-like"/>
    <property type="match status" value="1"/>
</dbReference>
<dbReference type="EMBL" id="CP094358">
    <property type="protein sequence ID" value="UOB17781.1"/>
    <property type="molecule type" value="Genomic_DNA"/>
</dbReference>
<dbReference type="RefSeq" id="WP_255843505.1">
    <property type="nucleotide sequence ID" value="NZ_CP094358.1"/>
</dbReference>
<dbReference type="InterPro" id="IPR013830">
    <property type="entry name" value="SGNH_hydro"/>
</dbReference>
<gene>
    <name evidence="5" type="ORF">MQE35_00440</name>
</gene>
<feature type="chain" id="PRO_5038430463" evidence="3">
    <location>
        <begin position="26"/>
        <end position="457"/>
    </location>
</feature>
<dbReference type="InterPro" id="IPR037459">
    <property type="entry name" value="RhgT-like"/>
</dbReference>
<dbReference type="Proteomes" id="UP000831290">
    <property type="component" value="Chromosome"/>
</dbReference>
<dbReference type="InterPro" id="IPR036514">
    <property type="entry name" value="SGNH_hydro_sf"/>
</dbReference>
<comment type="similarity">
    <text evidence="1">Belongs to the 'GDSL' lipolytic enzyme family.</text>
</comment>
<accession>A0A9E7A112</accession>
<dbReference type="CDD" id="cd01821">
    <property type="entry name" value="Rhamnogalacturan_acetylesterase_like"/>
    <property type="match status" value="1"/>
</dbReference>
<sequence length="457" mass="52315">MIVLKKKVTFLILSFFLLFNIKVNAQNRAVVNTEISLHQNVSFYPYQPRIFYFGNEIKSSKGINITSAIIYDSITGYGFDFNTSRNVTFNHQSFTANAPVYFSVKILEGNYEIELVLGSEDHISNTTVKAESRRLMLREVEVTKNKTIKKVITVNVRTPHINKENQIKINDREKNYLNWDDKLTFEFSGTAAIQKIKIIPRPDITTIFLAGDSTVTDQDLEPWAAWGQLITQYFNTSVAIANYAESGASLSSFKAQKRLEKIISLMKPNDYLFIEFGHNDEKRKGQGIGPWQSYTNLLIEFITKTRKKGGIPVLVTPIQRRFFDSNGKLKPTHGDYPDAMRTVAKKLDVPLIDLTKITTTLYESWGDETSKKAFVQYPANTFPGQDKKLEDNTHFNYFGANEIALCVIKGIQNYHLDIEKYVKTDIPSYDPNFPNSNTNWTVPISYYRFENSQPEGD</sequence>
<dbReference type="PANTHER" id="PTHR43695">
    <property type="entry name" value="PUTATIVE (AFU_ORTHOLOGUE AFUA_2G17250)-RELATED"/>
    <property type="match status" value="1"/>
</dbReference>
<keyword evidence="3" id="KW-0732">Signal</keyword>
<evidence type="ECO:0000256" key="1">
    <source>
        <dbReference type="ARBA" id="ARBA00008668"/>
    </source>
</evidence>
<feature type="domain" description="SGNH hydrolase-type esterase" evidence="4">
    <location>
        <begin position="211"/>
        <end position="362"/>
    </location>
</feature>
<evidence type="ECO:0000313" key="5">
    <source>
        <dbReference type="EMBL" id="UOB17781.1"/>
    </source>
</evidence>
<dbReference type="SUPFAM" id="SSF52266">
    <property type="entry name" value="SGNH hydrolase"/>
    <property type="match status" value="1"/>
</dbReference>
<dbReference type="Gene3D" id="3.40.50.1110">
    <property type="entry name" value="SGNH hydrolase"/>
    <property type="match status" value="1"/>
</dbReference>
<protein>
    <submittedName>
        <fullName evidence="5">Rhamnogalacturonan acetylesterase</fullName>
    </submittedName>
</protein>
<keyword evidence="2" id="KW-0378">Hydrolase</keyword>
<proteinExistence type="inferred from homology"/>
<evidence type="ECO:0000313" key="6">
    <source>
        <dbReference type="Proteomes" id="UP000831290"/>
    </source>
</evidence>
<reference evidence="5" key="1">
    <citation type="submission" date="2022-03" db="EMBL/GenBank/DDBJ databases">
        <title>Description of Abyssus ytuae gen. nov., sp. nov., a novel member of the family Flavobacteriaceae isolated from the sediment of Mariana Trench.</title>
        <authorList>
            <person name="Zhang J."/>
            <person name="Xu X."/>
        </authorList>
    </citation>
    <scope>NUCLEOTIDE SEQUENCE</scope>
    <source>
        <strain evidence="5">MT3330</strain>
    </source>
</reference>
<dbReference type="InterPro" id="IPR008979">
    <property type="entry name" value="Galactose-bd-like_sf"/>
</dbReference>